<dbReference type="Gene3D" id="1.10.357.10">
    <property type="entry name" value="Tetracycline Repressor, domain 2"/>
    <property type="match status" value="1"/>
</dbReference>
<evidence type="ECO:0000256" key="4">
    <source>
        <dbReference type="PROSITE-ProRule" id="PRU00335"/>
    </source>
</evidence>
<dbReference type="InterPro" id="IPR036271">
    <property type="entry name" value="Tet_transcr_reg_TetR-rel_C_sf"/>
</dbReference>
<protein>
    <submittedName>
        <fullName evidence="7">TetR/AcrR family transcriptional regulator</fullName>
    </submittedName>
</protein>
<feature type="DNA-binding region" description="H-T-H motif" evidence="4">
    <location>
        <begin position="63"/>
        <end position="82"/>
    </location>
</feature>
<proteinExistence type="predicted"/>
<name>A0AAU8J554_9ACTN</name>
<gene>
    <name evidence="7" type="ORF">ABII15_11530</name>
</gene>
<dbReference type="InterPro" id="IPR050109">
    <property type="entry name" value="HTH-type_TetR-like_transc_reg"/>
</dbReference>
<keyword evidence="2 4" id="KW-0238">DNA-binding</keyword>
<dbReference type="Gene3D" id="1.10.10.60">
    <property type="entry name" value="Homeodomain-like"/>
    <property type="match status" value="1"/>
</dbReference>
<dbReference type="SUPFAM" id="SSF48498">
    <property type="entry name" value="Tetracyclin repressor-like, C-terminal domain"/>
    <property type="match status" value="1"/>
</dbReference>
<dbReference type="AlphaFoldDB" id="A0AAU8J554"/>
<evidence type="ECO:0000259" key="6">
    <source>
        <dbReference type="PROSITE" id="PS50977"/>
    </source>
</evidence>
<organism evidence="7">
    <name type="scientific">Streptomyces tabacisoli</name>
    <dbReference type="NCBI Taxonomy" id="3156398"/>
    <lineage>
        <taxon>Bacteria</taxon>
        <taxon>Bacillati</taxon>
        <taxon>Actinomycetota</taxon>
        <taxon>Actinomycetes</taxon>
        <taxon>Kitasatosporales</taxon>
        <taxon>Streptomycetaceae</taxon>
        <taxon>Streptomyces</taxon>
    </lineage>
</organism>
<dbReference type="PANTHER" id="PTHR30055">
    <property type="entry name" value="HTH-TYPE TRANSCRIPTIONAL REGULATOR RUTR"/>
    <property type="match status" value="1"/>
</dbReference>
<reference evidence="7" key="1">
    <citation type="submission" date="2024-06" db="EMBL/GenBank/DDBJ databases">
        <title>Streptomyces sp. strain HUAS MG91 genome sequences.</title>
        <authorList>
            <person name="Mo P."/>
        </authorList>
    </citation>
    <scope>NUCLEOTIDE SEQUENCE</scope>
    <source>
        <strain evidence="7">HUAS MG91</strain>
    </source>
</reference>
<keyword evidence="3" id="KW-0804">Transcription</keyword>
<dbReference type="InterPro" id="IPR009057">
    <property type="entry name" value="Homeodomain-like_sf"/>
</dbReference>
<evidence type="ECO:0000313" key="7">
    <source>
        <dbReference type="EMBL" id="XCJ75595.1"/>
    </source>
</evidence>
<evidence type="ECO:0000256" key="3">
    <source>
        <dbReference type="ARBA" id="ARBA00023163"/>
    </source>
</evidence>
<evidence type="ECO:0000256" key="1">
    <source>
        <dbReference type="ARBA" id="ARBA00023015"/>
    </source>
</evidence>
<feature type="region of interest" description="Disordered" evidence="5">
    <location>
        <begin position="1"/>
        <end position="36"/>
    </location>
</feature>
<evidence type="ECO:0000256" key="2">
    <source>
        <dbReference type="ARBA" id="ARBA00023125"/>
    </source>
</evidence>
<sequence length="223" mass="24410">MEGVDTGRGARRAGRHSLPASRVPAPDGAAPARGRPRSEAVELAIVEGVVRLLEEGVPLAELSIERIARTAGVGKATIYRRWSGKEELFVDVVASIEEPDPDLPGTSLRDDLVRLLEHMRRRGLNLRTSALLHNVFAQMKTLPKLWDAYHSVVVEPRRNLLYDVLRRGVAQGELPAGIDIELSGDLFTGPMLLRTMMRSDAPLADDLSERIVDTVLAGLKAQS</sequence>
<evidence type="ECO:0000256" key="5">
    <source>
        <dbReference type="SAM" id="MobiDB-lite"/>
    </source>
</evidence>
<accession>A0AAU8J554</accession>
<dbReference type="InterPro" id="IPR001647">
    <property type="entry name" value="HTH_TetR"/>
</dbReference>
<dbReference type="GO" id="GO:0000976">
    <property type="term" value="F:transcription cis-regulatory region binding"/>
    <property type="evidence" value="ECO:0007669"/>
    <property type="project" value="TreeGrafter"/>
</dbReference>
<dbReference type="SUPFAM" id="SSF46689">
    <property type="entry name" value="Homeodomain-like"/>
    <property type="match status" value="1"/>
</dbReference>
<dbReference type="Pfam" id="PF00440">
    <property type="entry name" value="TetR_N"/>
    <property type="match status" value="1"/>
</dbReference>
<feature type="domain" description="HTH tetR-type" evidence="6">
    <location>
        <begin position="39"/>
        <end position="100"/>
    </location>
</feature>
<dbReference type="PROSITE" id="PS50977">
    <property type="entry name" value="HTH_TETR_2"/>
    <property type="match status" value="1"/>
</dbReference>
<dbReference type="Pfam" id="PF16859">
    <property type="entry name" value="TetR_C_11"/>
    <property type="match status" value="1"/>
</dbReference>
<dbReference type="KEGG" id="stac:ABII15_11530"/>
<dbReference type="RefSeq" id="WP_353947025.1">
    <property type="nucleotide sequence ID" value="NZ_CP159534.1"/>
</dbReference>
<feature type="compositionally biased region" description="Low complexity" evidence="5">
    <location>
        <begin position="22"/>
        <end position="33"/>
    </location>
</feature>
<dbReference type="InterPro" id="IPR011075">
    <property type="entry name" value="TetR_C"/>
</dbReference>
<dbReference type="PANTHER" id="PTHR30055:SF148">
    <property type="entry name" value="TETR-FAMILY TRANSCRIPTIONAL REGULATOR"/>
    <property type="match status" value="1"/>
</dbReference>
<dbReference type="EMBL" id="CP159534">
    <property type="protein sequence ID" value="XCJ75595.1"/>
    <property type="molecule type" value="Genomic_DNA"/>
</dbReference>
<dbReference type="GO" id="GO:0003700">
    <property type="term" value="F:DNA-binding transcription factor activity"/>
    <property type="evidence" value="ECO:0007669"/>
    <property type="project" value="TreeGrafter"/>
</dbReference>
<keyword evidence="1" id="KW-0805">Transcription regulation</keyword>